<dbReference type="Gene3D" id="3.10.180.10">
    <property type="entry name" value="2,3-Dihydroxybiphenyl 1,2-Dioxygenase, domain 1"/>
    <property type="match status" value="1"/>
</dbReference>
<name>A0A2K3UXP2_9DEIO</name>
<sequence length="135" mass="14210">MTLTLNYVSILVSDMARSLAFYRALGLPIPPAADASQGHVEISVGGLRIAWETEALMQELHAGWTRPAGAGRIGVALQSDSARGVDEAAARLRAAGHSVPEPYDAPWGQRYLTVTDPDGAAVDVFAWQSGHGAAD</sequence>
<dbReference type="InterPro" id="IPR037523">
    <property type="entry name" value="VOC_core"/>
</dbReference>
<organism evidence="2 3">
    <name type="scientific">Deinococcus koreensis</name>
    <dbReference type="NCBI Taxonomy" id="2054903"/>
    <lineage>
        <taxon>Bacteria</taxon>
        <taxon>Thermotogati</taxon>
        <taxon>Deinococcota</taxon>
        <taxon>Deinococci</taxon>
        <taxon>Deinococcales</taxon>
        <taxon>Deinococcaceae</taxon>
        <taxon>Deinococcus</taxon>
    </lineage>
</organism>
<evidence type="ECO:0000259" key="1">
    <source>
        <dbReference type="PROSITE" id="PS51819"/>
    </source>
</evidence>
<dbReference type="InterPro" id="IPR029068">
    <property type="entry name" value="Glyas_Bleomycin-R_OHBP_Dase"/>
</dbReference>
<feature type="domain" description="VOC" evidence="1">
    <location>
        <begin position="4"/>
        <end position="127"/>
    </location>
</feature>
<dbReference type="PANTHER" id="PTHR36503:SF3">
    <property type="entry name" value="BLR0126 PROTEIN"/>
    <property type="match status" value="1"/>
</dbReference>
<dbReference type="AlphaFoldDB" id="A0A2K3UXP2"/>
<gene>
    <name evidence="2" type="ORF">CVO96_07790</name>
</gene>
<keyword evidence="3" id="KW-1185">Reference proteome</keyword>
<dbReference type="PANTHER" id="PTHR36503">
    <property type="entry name" value="BLR2520 PROTEIN"/>
    <property type="match status" value="1"/>
</dbReference>
<proteinExistence type="predicted"/>
<comment type="caution">
    <text evidence="2">The sequence shown here is derived from an EMBL/GenBank/DDBJ whole genome shotgun (WGS) entry which is preliminary data.</text>
</comment>
<dbReference type="OrthoDB" id="9796521at2"/>
<dbReference type="SUPFAM" id="SSF54593">
    <property type="entry name" value="Glyoxalase/Bleomycin resistance protein/Dihydroxybiphenyl dioxygenase"/>
    <property type="match status" value="1"/>
</dbReference>
<dbReference type="PROSITE" id="PS51819">
    <property type="entry name" value="VOC"/>
    <property type="match status" value="1"/>
</dbReference>
<dbReference type="Proteomes" id="UP000236379">
    <property type="component" value="Unassembled WGS sequence"/>
</dbReference>
<evidence type="ECO:0000313" key="2">
    <source>
        <dbReference type="EMBL" id="PNY81301.1"/>
    </source>
</evidence>
<dbReference type="EMBL" id="PPPD01000001">
    <property type="protein sequence ID" value="PNY81301.1"/>
    <property type="molecule type" value="Genomic_DNA"/>
</dbReference>
<dbReference type="InterPro" id="IPR004360">
    <property type="entry name" value="Glyas_Fos-R_dOase_dom"/>
</dbReference>
<dbReference type="Pfam" id="PF00903">
    <property type="entry name" value="Glyoxalase"/>
    <property type="match status" value="1"/>
</dbReference>
<protein>
    <submittedName>
        <fullName evidence="2">Glyoxalase</fullName>
    </submittedName>
</protein>
<evidence type="ECO:0000313" key="3">
    <source>
        <dbReference type="Proteomes" id="UP000236379"/>
    </source>
</evidence>
<reference evidence="2 3" key="1">
    <citation type="submission" date="2018-01" db="EMBL/GenBank/DDBJ databases">
        <title>Deinococcus koreensis sp. nov., a radiation-resistant bacterium isolated from river water.</title>
        <authorList>
            <person name="Choi A."/>
        </authorList>
    </citation>
    <scope>NUCLEOTIDE SEQUENCE [LARGE SCALE GENOMIC DNA]</scope>
    <source>
        <strain evidence="2 3">SJW1-2</strain>
    </source>
</reference>
<accession>A0A2K3UXP2</accession>
<dbReference type="RefSeq" id="WP_103311744.1">
    <property type="nucleotide sequence ID" value="NZ_PPPD01000001.1"/>
</dbReference>